<dbReference type="RefSeq" id="WP_008412931.1">
    <property type="nucleotide sequence ID" value="NZ_CAOS01000013.1"/>
</dbReference>
<feature type="active site" description="Proton acceptor" evidence="2">
    <location>
        <position position="130"/>
    </location>
</feature>
<feature type="short sequence motif" description="HXTX 2" evidence="2">
    <location>
        <begin position="130"/>
        <end position="133"/>
    </location>
</feature>
<evidence type="ECO:0000313" key="4">
    <source>
        <dbReference type="Proteomes" id="UP000009315"/>
    </source>
</evidence>
<proteinExistence type="inferred from homology"/>
<comment type="function">
    <text evidence="2">Hydrolyzes RNA 2',3'-cyclic phosphodiester to an RNA 2'-phosphomonoester.</text>
</comment>
<dbReference type="HAMAP" id="MF_01940">
    <property type="entry name" value="RNA_CPDase"/>
    <property type="match status" value="1"/>
</dbReference>
<feature type="short sequence motif" description="HXTX 1" evidence="2">
    <location>
        <begin position="43"/>
        <end position="46"/>
    </location>
</feature>
<accession>K8EBQ6</accession>
<dbReference type="AlphaFoldDB" id="K8EBQ6"/>
<dbReference type="GO" id="GO:0004113">
    <property type="term" value="F:2',3'-cyclic-nucleotide 3'-phosphodiesterase activity"/>
    <property type="evidence" value="ECO:0007669"/>
    <property type="project" value="InterPro"/>
</dbReference>
<evidence type="ECO:0000256" key="1">
    <source>
        <dbReference type="ARBA" id="ARBA00022801"/>
    </source>
</evidence>
<comment type="similarity">
    <text evidence="2">Belongs to the 2H phosphoesterase superfamily. ThpR family.</text>
</comment>
<comment type="caution">
    <text evidence="3">The sequence shown here is derived from an EMBL/GenBank/DDBJ whole genome shotgun (WGS) entry which is preliminary data.</text>
</comment>
<dbReference type="Proteomes" id="UP000009315">
    <property type="component" value="Unassembled WGS sequence"/>
</dbReference>
<dbReference type="STRING" id="1121428.DESHY_60285"/>
<gene>
    <name evidence="3" type="ORF">DESHY_60285</name>
</gene>
<keyword evidence="4" id="KW-1185">Reference proteome</keyword>
<keyword evidence="1 2" id="KW-0378">Hydrolase</keyword>
<dbReference type="EC" id="3.1.4.58" evidence="2"/>
<dbReference type="InterPro" id="IPR004175">
    <property type="entry name" value="RNA_CPDase"/>
</dbReference>
<organism evidence="3 4">
    <name type="scientific">Desulforamulus hydrothermalis Lam5 = DSM 18033</name>
    <dbReference type="NCBI Taxonomy" id="1121428"/>
    <lineage>
        <taxon>Bacteria</taxon>
        <taxon>Bacillati</taxon>
        <taxon>Bacillota</taxon>
        <taxon>Clostridia</taxon>
        <taxon>Eubacteriales</taxon>
        <taxon>Peptococcaceae</taxon>
        <taxon>Desulforamulus</taxon>
    </lineage>
</organism>
<comment type="catalytic activity">
    <reaction evidence="2">
        <text>a 3'-end 2',3'-cyclophospho-ribonucleotide-RNA + H2O = a 3'-end 2'-phospho-ribonucleotide-RNA + H(+)</text>
        <dbReference type="Rhea" id="RHEA:11828"/>
        <dbReference type="Rhea" id="RHEA-COMP:10464"/>
        <dbReference type="Rhea" id="RHEA-COMP:17353"/>
        <dbReference type="ChEBI" id="CHEBI:15377"/>
        <dbReference type="ChEBI" id="CHEBI:15378"/>
        <dbReference type="ChEBI" id="CHEBI:83064"/>
        <dbReference type="ChEBI" id="CHEBI:173113"/>
        <dbReference type="EC" id="3.1.4.58"/>
    </reaction>
</comment>
<reference evidence="3 4" key="1">
    <citation type="journal article" date="2013" name="Genome Announc.">
        <title>Genome Sequence of the Sulfate-Reducing Bacterium Desulfotomaculum hydrothermale Lam5(T).</title>
        <authorList>
            <person name="Amin O."/>
            <person name="Fardeau M.L."/>
            <person name="Valette O."/>
            <person name="Hirschler-Rea A."/>
            <person name="Barbe V."/>
            <person name="Medigue C."/>
            <person name="Vacherie B."/>
            <person name="Ollivier B."/>
            <person name="Bertin P.N."/>
            <person name="Dolla A."/>
        </authorList>
    </citation>
    <scope>NUCLEOTIDE SEQUENCE [LARGE SCALE GENOMIC DNA]</scope>
    <source>
        <strain evidence="4">Lam5 / DSM 18033</strain>
    </source>
</reference>
<evidence type="ECO:0000313" key="3">
    <source>
        <dbReference type="EMBL" id="CCO09113.1"/>
    </source>
</evidence>
<dbReference type="OrthoDB" id="9789350at2"/>
<dbReference type="GO" id="GO:0008664">
    <property type="term" value="F:RNA 2',3'-cyclic 3'-phosphodiesterase activity"/>
    <property type="evidence" value="ECO:0007669"/>
    <property type="project" value="UniProtKB-EC"/>
</dbReference>
<dbReference type="Gene3D" id="3.90.1140.10">
    <property type="entry name" value="Cyclic phosphodiesterase"/>
    <property type="match status" value="1"/>
</dbReference>
<evidence type="ECO:0000256" key="2">
    <source>
        <dbReference type="HAMAP-Rule" id="MF_01940"/>
    </source>
</evidence>
<dbReference type="SUPFAM" id="SSF55144">
    <property type="entry name" value="LigT-like"/>
    <property type="match status" value="1"/>
</dbReference>
<dbReference type="InterPro" id="IPR009097">
    <property type="entry name" value="Cyclic_Pdiesterase"/>
</dbReference>
<dbReference type="PANTHER" id="PTHR35561">
    <property type="entry name" value="RNA 2',3'-CYCLIC PHOSPHODIESTERASE"/>
    <property type="match status" value="1"/>
</dbReference>
<sequence>MKALRLFIAVRLPDSIKQRLAAVQAVLRQTGAAVKWVEQHQFHLTLKFLGETPPPQVPAIVEAIRTCGAAAAPFELSLGSLGVFPDRGKPRVIWAGLGGNRQALTALQACLEQQLMPLGFPPENRPYTPHLTLGRFRQPGADAELLGQMARHKHSLQGEWQVADLHLMQSVLTPRGPVYTILAAVPLHSPGLSSSNPA</sequence>
<dbReference type="NCBIfam" id="TIGR02258">
    <property type="entry name" value="2_5_ligase"/>
    <property type="match status" value="1"/>
</dbReference>
<dbReference type="Pfam" id="PF13563">
    <property type="entry name" value="2_5_RNA_ligase2"/>
    <property type="match status" value="1"/>
</dbReference>
<dbReference type="PANTHER" id="PTHR35561:SF1">
    <property type="entry name" value="RNA 2',3'-CYCLIC PHOSPHODIESTERASE"/>
    <property type="match status" value="1"/>
</dbReference>
<protein>
    <recommendedName>
        <fullName evidence="2">RNA 2',3'-cyclic phosphodiesterase</fullName>
        <shortName evidence="2">RNA 2',3'-CPDase</shortName>
        <ecNumber evidence="2">3.1.4.58</ecNumber>
    </recommendedName>
</protein>
<name>K8EBQ6_9FIRM</name>
<keyword evidence="3" id="KW-0436">Ligase</keyword>
<dbReference type="eggNOG" id="COG1514">
    <property type="taxonomic scope" value="Bacteria"/>
</dbReference>
<dbReference type="EMBL" id="CAOS01000013">
    <property type="protein sequence ID" value="CCO09113.1"/>
    <property type="molecule type" value="Genomic_DNA"/>
</dbReference>
<feature type="active site" description="Proton donor" evidence="2">
    <location>
        <position position="43"/>
    </location>
</feature>
<dbReference type="GO" id="GO:0016874">
    <property type="term" value="F:ligase activity"/>
    <property type="evidence" value="ECO:0007669"/>
    <property type="project" value="UniProtKB-KW"/>
</dbReference>